<reference evidence="3 6" key="1">
    <citation type="submission" date="2016-09" db="EMBL/GenBank/DDBJ databases">
        <authorList>
            <consortium name="Pathogen Informatics"/>
        </authorList>
    </citation>
    <scope>NUCLEOTIDE SEQUENCE [LARGE SCALE GENOMIC DNA]</scope>
    <source>
        <strain evidence="3 6">82B</strain>
    </source>
</reference>
<feature type="compositionally biased region" description="Basic residues" evidence="1">
    <location>
        <begin position="299"/>
        <end position="308"/>
    </location>
</feature>
<evidence type="ECO:0000313" key="3">
    <source>
        <dbReference type="EMBL" id="SCT53212.1"/>
    </source>
</evidence>
<feature type="compositionally biased region" description="Acidic residues" evidence="1">
    <location>
        <begin position="359"/>
        <end position="369"/>
    </location>
</feature>
<protein>
    <submittedName>
        <fullName evidence="3">RLX protein</fullName>
    </submittedName>
</protein>
<organism evidence="3 6">
    <name type="scientific">Staphylococcus caeli</name>
    <dbReference type="NCBI Taxonomy" id="2201815"/>
    <lineage>
        <taxon>Bacteria</taxon>
        <taxon>Bacillati</taxon>
        <taxon>Bacillota</taxon>
        <taxon>Bacilli</taxon>
        <taxon>Bacillales</taxon>
        <taxon>Staphylococcaceae</taxon>
        <taxon>Staphylococcus</taxon>
    </lineage>
</organism>
<dbReference type="Proteomes" id="UP000095768">
    <property type="component" value="Unassembled WGS sequence"/>
</dbReference>
<dbReference type="RefSeq" id="WP_069996715.1">
    <property type="nucleotide sequence ID" value="NZ_FMPG01000025.1"/>
</dbReference>
<dbReference type="EMBL" id="FMPG01000025">
    <property type="protein sequence ID" value="SCT53212.1"/>
    <property type="molecule type" value="Genomic_DNA"/>
</dbReference>
<dbReference type="InterPro" id="IPR005094">
    <property type="entry name" value="Endonuclease_MobA/VirD2"/>
</dbReference>
<proteinExistence type="predicted"/>
<feature type="domain" description="MobA/VirD2-like nuclease" evidence="2">
    <location>
        <begin position="21"/>
        <end position="141"/>
    </location>
</feature>
<dbReference type="Proteomes" id="UP000095412">
    <property type="component" value="Unassembled WGS sequence"/>
</dbReference>
<sequence>MATIKIGVTKAMNRLITYAEKKAEIQSGVNVDDEFAKEQMKTTRMMFNKNDGRQGYHLIQSFDPEDNITPEEANEIGQELAKEVAPDHEVTIYTHTDKDHIHNHICINSVNMNTGKKFVNDRNKLYEMRQKNDGLCRQRNLSIANEKQAQIRYTQAERAVIEKGQISWKDEIRQAIDKEKLNANSFDEFKDNMQENYGIEVKERGKNISFKHPDKKAFVRGKTLGNAYEKGTINNELNRESERTEQQTQSDRPKQVVRTNERPRGTDKNVEKRADVTRIEHYSRDNGDTQSVGRDTKPNRKGAKRNSKRERDFRRAFEKHNERTAELNGRADEELPDREQENVRDNQADIGEDRAEPQLEIELDGPELQ</sequence>
<dbReference type="OrthoDB" id="9762440at2"/>
<keyword evidence="5" id="KW-1185">Reference proteome</keyword>
<evidence type="ECO:0000313" key="5">
    <source>
        <dbReference type="Proteomes" id="UP000095412"/>
    </source>
</evidence>
<feature type="compositionally biased region" description="Basic and acidic residues" evidence="1">
    <location>
        <begin position="237"/>
        <end position="287"/>
    </location>
</feature>
<feature type="compositionally biased region" description="Basic and acidic residues" evidence="1">
    <location>
        <begin position="309"/>
        <end position="357"/>
    </location>
</feature>
<reference evidence="4 5" key="2">
    <citation type="submission" date="2016-09" db="EMBL/GenBank/DDBJ databases">
        <authorList>
            <consortium name="Pathogen Informatics"/>
            <person name="Sun Q."/>
            <person name="Inoue M."/>
        </authorList>
    </citation>
    <scope>NUCLEOTIDE SEQUENCE [LARGE SCALE GENOMIC DNA]</scope>
    <source>
        <strain evidence="4 5">82C</strain>
    </source>
</reference>
<gene>
    <name evidence="3" type="ORF">SAMEA2297795_02684</name>
    <name evidence="4" type="ORF">SAMEA2297796_02680</name>
</gene>
<feature type="region of interest" description="Disordered" evidence="1">
    <location>
        <begin position="229"/>
        <end position="369"/>
    </location>
</feature>
<evidence type="ECO:0000313" key="6">
    <source>
        <dbReference type="Proteomes" id="UP000095768"/>
    </source>
</evidence>
<dbReference type="Pfam" id="PF03432">
    <property type="entry name" value="Relaxase"/>
    <property type="match status" value="1"/>
</dbReference>
<evidence type="ECO:0000313" key="4">
    <source>
        <dbReference type="EMBL" id="SCT57794.1"/>
    </source>
</evidence>
<evidence type="ECO:0000259" key="2">
    <source>
        <dbReference type="Pfam" id="PF03432"/>
    </source>
</evidence>
<dbReference type="AlphaFoldDB" id="A0A1D4S126"/>
<evidence type="ECO:0000256" key="1">
    <source>
        <dbReference type="SAM" id="MobiDB-lite"/>
    </source>
</evidence>
<dbReference type="EMBL" id="FMPI01000040">
    <property type="protein sequence ID" value="SCT57794.1"/>
    <property type="molecule type" value="Genomic_DNA"/>
</dbReference>
<accession>A0A1D4S126</accession>
<name>A0A1D4S126_9STAP</name>